<keyword evidence="3" id="KW-0804">Transcription</keyword>
<dbReference type="CDD" id="cd00093">
    <property type="entry name" value="HTH_XRE"/>
    <property type="match status" value="1"/>
</dbReference>
<keyword evidence="2" id="KW-0238">DNA-binding</keyword>
<dbReference type="OrthoDB" id="9812495at2"/>
<dbReference type="Proteomes" id="UP000184016">
    <property type="component" value="Unassembled WGS sequence"/>
</dbReference>
<dbReference type="GO" id="GO:0003677">
    <property type="term" value="F:DNA binding"/>
    <property type="evidence" value="ECO:0007669"/>
    <property type="project" value="UniProtKB-KW"/>
</dbReference>
<evidence type="ECO:0000313" key="6">
    <source>
        <dbReference type="Proteomes" id="UP000184016"/>
    </source>
</evidence>
<dbReference type="InterPro" id="IPR010982">
    <property type="entry name" value="Lambda_DNA-bd_dom_sf"/>
</dbReference>
<evidence type="ECO:0000256" key="1">
    <source>
        <dbReference type="ARBA" id="ARBA00023015"/>
    </source>
</evidence>
<dbReference type="RefSeq" id="WP_072874247.1">
    <property type="nucleotide sequence ID" value="NZ_FRAF01000013.1"/>
</dbReference>
<reference evidence="6" key="1">
    <citation type="submission" date="2016-11" db="EMBL/GenBank/DDBJ databases">
        <authorList>
            <person name="Varghese N."/>
            <person name="Submissions S."/>
        </authorList>
    </citation>
    <scope>NUCLEOTIDE SEQUENCE [LARGE SCALE GENOMIC DNA]</scope>
    <source>
        <strain evidence="6">USBA-503</strain>
    </source>
</reference>
<keyword evidence="6" id="KW-1185">Reference proteome</keyword>
<dbReference type="EMBL" id="FRAF01000013">
    <property type="protein sequence ID" value="SHK42506.1"/>
    <property type="molecule type" value="Genomic_DNA"/>
</dbReference>
<dbReference type="AlphaFoldDB" id="A0A1M6SCU6"/>
<keyword evidence="1" id="KW-0805">Transcription regulation</keyword>
<protein>
    <submittedName>
        <fullName evidence="5">Helix-turn-helix</fullName>
    </submittedName>
</protein>
<dbReference type="GO" id="GO:0005829">
    <property type="term" value="C:cytosol"/>
    <property type="evidence" value="ECO:0007669"/>
    <property type="project" value="TreeGrafter"/>
</dbReference>
<evidence type="ECO:0000256" key="2">
    <source>
        <dbReference type="ARBA" id="ARBA00023125"/>
    </source>
</evidence>
<dbReference type="SMART" id="SM00530">
    <property type="entry name" value="HTH_XRE"/>
    <property type="match status" value="1"/>
</dbReference>
<dbReference type="STRING" id="1830138.SAMN05443507_113101"/>
<dbReference type="GO" id="GO:0003700">
    <property type="term" value="F:DNA-binding transcription factor activity"/>
    <property type="evidence" value="ECO:0007669"/>
    <property type="project" value="TreeGrafter"/>
</dbReference>
<sequence>MKDSFGYRIRRIRQQRDWSQQELALRSGISTPHISSLERDIRQPSLEYAKRLANALGVPLTALCDNTKELKMPKILESTEDWPVEIQNLILNEEAAPYLEAAQQMSILPKEESEFISLIIDLLVQKFTYKSKHNE</sequence>
<dbReference type="PROSITE" id="PS50943">
    <property type="entry name" value="HTH_CROC1"/>
    <property type="match status" value="1"/>
</dbReference>
<dbReference type="InterPro" id="IPR050807">
    <property type="entry name" value="TransReg_Diox_bact_type"/>
</dbReference>
<dbReference type="PANTHER" id="PTHR46797:SF23">
    <property type="entry name" value="HTH-TYPE TRANSCRIPTIONAL REGULATOR SUTR"/>
    <property type="match status" value="1"/>
</dbReference>
<organism evidence="5 6">
    <name type="scientific">Alicyclobacillus tolerans</name>
    <dbReference type="NCBI Taxonomy" id="90970"/>
    <lineage>
        <taxon>Bacteria</taxon>
        <taxon>Bacillati</taxon>
        <taxon>Bacillota</taxon>
        <taxon>Bacilli</taxon>
        <taxon>Bacillales</taxon>
        <taxon>Alicyclobacillaceae</taxon>
        <taxon>Alicyclobacillus</taxon>
    </lineage>
</organism>
<dbReference type="Gene3D" id="1.10.260.40">
    <property type="entry name" value="lambda repressor-like DNA-binding domains"/>
    <property type="match status" value="1"/>
</dbReference>
<dbReference type="Pfam" id="PF01381">
    <property type="entry name" value="HTH_3"/>
    <property type="match status" value="1"/>
</dbReference>
<evidence type="ECO:0000259" key="4">
    <source>
        <dbReference type="PROSITE" id="PS50943"/>
    </source>
</evidence>
<dbReference type="PANTHER" id="PTHR46797">
    <property type="entry name" value="HTH-TYPE TRANSCRIPTIONAL REGULATOR"/>
    <property type="match status" value="1"/>
</dbReference>
<evidence type="ECO:0000256" key="3">
    <source>
        <dbReference type="ARBA" id="ARBA00023163"/>
    </source>
</evidence>
<evidence type="ECO:0000313" key="5">
    <source>
        <dbReference type="EMBL" id="SHK42506.1"/>
    </source>
</evidence>
<dbReference type="InterPro" id="IPR001387">
    <property type="entry name" value="Cro/C1-type_HTH"/>
</dbReference>
<proteinExistence type="predicted"/>
<feature type="domain" description="HTH cro/C1-type" evidence="4">
    <location>
        <begin position="9"/>
        <end position="63"/>
    </location>
</feature>
<accession>A0A1M6SCU6</accession>
<name>A0A1M6SCU6_9BACL</name>
<gene>
    <name evidence="5" type="ORF">SAMN05443507_113101</name>
</gene>
<dbReference type="SUPFAM" id="SSF47413">
    <property type="entry name" value="lambda repressor-like DNA-binding domains"/>
    <property type="match status" value="1"/>
</dbReference>